<organism evidence="8 9">
    <name type="scientific">Vitrella brassicaformis (strain CCMP3155)</name>
    <dbReference type="NCBI Taxonomy" id="1169540"/>
    <lineage>
        <taxon>Eukaryota</taxon>
        <taxon>Sar</taxon>
        <taxon>Alveolata</taxon>
        <taxon>Colpodellida</taxon>
        <taxon>Vitrellaceae</taxon>
        <taxon>Vitrella</taxon>
    </lineage>
</organism>
<gene>
    <name evidence="8" type="ORF">Vbra_7642</name>
</gene>
<dbReference type="InterPro" id="IPR035904">
    <property type="entry name" value="Chorismate_synth_AroC_sf"/>
</dbReference>
<evidence type="ECO:0000256" key="5">
    <source>
        <dbReference type="ARBA" id="ARBA00023141"/>
    </source>
</evidence>
<keyword evidence="5 7" id="KW-0057">Aromatic amino acid biosynthesis</keyword>
<protein>
    <recommendedName>
        <fullName evidence="3 7">Chorismate synthase</fullName>
        <ecNumber evidence="3 7">4.2.3.5</ecNumber>
    </recommendedName>
</protein>
<dbReference type="PROSITE" id="PS00787">
    <property type="entry name" value="CHORISMATE_SYNTHASE_1"/>
    <property type="match status" value="1"/>
</dbReference>
<dbReference type="OMA" id="MLSINAV"/>
<dbReference type="GO" id="GO:0005829">
    <property type="term" value="C:cytosol"/>
    <property type="evidence" value="ECO:0007669"/>
    <property type="project" value="TreeGrafter"/>
</dbReference>
<evidence type="ECO:0000313" key="8">
    <source>
        <dbReference type="EMBL" id="CEL96662.1"/>
    </source>
</evidence>
<evidence type="ECO:0000256" key="1">
    <source>
        <dbReference type="ARBA" id="ARBA00005044"/>
    </source>
</evidence>
<dbReference type="Gene3D" id="3.60.150.10">
    <property type="entry name" value="Chorismate synthase AroC"/>
    <property type="match status" value="2"/>
</dbReference>
<dbReference type="FunCoup" id="A0A0G4EJI8">
    <property type="interactions" value="49"/>
</dbReference>
<dbReference type="InterPro" id="IPR000453">
    <property type="entry name" value="Chorismate_synth"/>
</dbReference>
<sequence length="427" mass="45475">MSVYGSIFRVSTFGESHGIGVGCIVDGVPPGLKLTEEDVQPQLTRRRPGQSSLTTQRQEGDVVSILSGTENGVTLGTPVAMIVRNQDQRKFDYANTSSIPRPGHADYTYQVKYGIKASSGGGRASARETIGRVAAGGIAEKWLREQYGTSIVTWVSAVGHVRLPEDVAKRLETTPPTRDEIDSSGALLQLEDGRFVDVYGNVYEGSSGEPTGEKQGRQMPEDCAKVKETKIHTRCPHAPSAAIMAARIQQLRAAGDSTGGILTTVVRGCPVGLGEPCFDKVEAELAKAMMSLPATKGFEVGTGFEGVKMTGSQHNDLFAGKDADSSLLYTRTNNAGGTLGGITSGQDIVFRVAIKPVSSISLEQETASFDGVVEKLVVKGRHDPCVLSRASPLVESMTAIVLCDLAMRQRARVGPTPLQSLQSNSHR</sequence>
<evidence type="ECO:0000256" key="4">
    <source>
        <dbReference type="ARBA" id="ARBA00022605"/>
    </source>
</evidence>
<evidence type="ECO:0000256" key="2">
    <source>
        <dbReference type="ARBA" id="ARBA00008014"/>
    </source>
</evidence>
<name>A0A0G4EJI8_VITBC</name>
<dbReference type="Proteomes" id="UP000041254">
    <property type="component" value="Unassembled WGS sequence"/>
</dbReference>
<dbReference type="EMBL" id="CDMY01000243">
    <property type="protein sequence ID" value="CEL96662.1"/>
    <property type="molecule type" value="Genomic_DNA"/>
</dbReference>
<dbReference type="GO" id="GO:0004107">
    <property type="term" value="F:chorismate synthase activity"/>
    <property type="evidence" value="ECO:0007669"/>
    <property type="project" value="UniProtKB-EC"/>
</dbReference>
<evidence type="ECO:0000256" key="7">
    <source>
        <dbReference type="RuleBase" id="RU000605"/>
    </source>
</evidence>
<dbReference type="InterPro" id="IPR020541">
    <property type="entry name" value="Chorismate_synthase_CS"/>
</dbReference>
<dbReference type="HAMAP" id="MF_00300">
    <property type="entry name" value="Chorismate_synth"/>
    <property type="match status" value="1"/>
</dbReference>
<keyword evidence="9" id="KW-1185">Reference proteome</keyword>
<dbReference type="PROSITE" id="PS00789">
    <property type="entry name" value="CHORISMATE_SYNTHASE_3"/>
    <property type="match status" value="1"/>
</dbReference>
<dbReference type="Pfam" id="PF01264">
    <property type="entry name" value="Chorismate_synt"/>
    <property type="match status" value="1"/>
</dbReference>
<dbReference type="UniPathway" id="UPA00053">
    <property type="reaction ID" value="UER00090"/>
</dbReference>
<keyword evidence="4 7" id="KW-0028">Amino-acid biosynthesis</keyword>
<comment type="pathway">
    <text evidence="1 7">Metabolic intermediate biosynthesis; chorismate biosynthesis; chorismate from D-erythrose 4-phosphate and phosphoenolpyruvate: step 7/7.</text>
</comment>
<comment type="similarity">
    <text evidence="2 7">Belongs to the chorismate synthase family.</text>
</comment>
<dbReference type="PhylomeDB" id="A0A0G4EJI8"/>
<dbReference type="SUPFAM" id="SSF103263">
    <property type="entry name" value="Chorismate synthase, AroC"/>
    <property type="match status" value="1"/>
</dbReference>
<dbReference type="PANTHER" id="PTHR21085:SF0">
    <property type="entry name" value="CHORISMATE SYNTHASE"/>
    <property type="match status" value="1"/>
</dbReference>
<comment type="cofactor">
    <cofactor evidence="7">
        <name>FMNH2</name>
        <dbReference type="ChEBI" id="CHEBI:57618"/>
    </cofactor>
    <text evidence="7">Reduced FMN (FMNH(2)).</text>
</comment>
<dbReference type="STRING" id="1169540.A0A0G4EJI8"/>
<reference evidence="8 9" key="1">
    <citation type="submission" date="2014-11" db="EMBL/GenBank/DDBJ databases">
        <authorList>
            <person name="Zhu J."/>
            <person name="Qi W."/>
            <person name="Song R."/>
        </authorList>
    </citation>
    <scope>NUCLEOTIDE SEQUENCE [LARGE SCALE GENOMIC DNA]</scope>
</reference>
<dbReference type="NCBIfam" id="TIGR00033">
    <property type="entry name" value="aroC"/>
    <property type="match status" value="1"/>
</dbReference>
<dbReference type="PIRSF" id="PIRSF001456">
    <property type="entry name" value="Chorismate_synth"/>
    <property type="match status" value="1"/>
</dbReference>
<dbReference type="AlphaFoldDB" id="A0A0G4EJI8"/>
<dbReference type="OrthoDB" id="1721239at2759"/>
<keyword evidence="6 7" id="KW-0456">Lyase</keyword>
<evidence type="ECO:0000256" key="6">
    <source>
        <dbReference type="ARBA" id="ARBA00023239"/>
    </source>
</evidence>
<comment type="catalytic activity">
    <reaction evidence="7">
        <text>5-O-(1-carboxyvinyl)-3-phosphoshikimate = chorismate + phosphate</text>
        <dbReference type="Rhea" id="RHEA:21020"/>
        <dbReference type="ChEBI" id="CHEBI:29748"/>
        <dbReference type="ChEBI" id="CHEBI:43474"/>
        <dbReference type="ChEBI" id="CHEBI:57701"/>
        <dbReference type="EC" id="4.2.3.5"/>
    </reaction>
</comment>
<dbReference type="PANTHER" id="PTHR21085">
    <property type="entry name" value="CHORISMATE SYNTHASE"/>
    <property type="match status" value="1"/>
</dbReference>
<dbReference type="InParanoid" id="A0A0G4EJI8"/>
<dbReference type="VEuPathDB" id="CryptoDB:Vbra_7642"/>
<proteinExistence type="inferred from homology"/>
<dbReference type="GO" id="GO:0009073">
    <property type="term" value="P:aromatic amino acid family biosynthetic process"/>
    <property type="evidence" value="ECO:0007669"/>
    <property type="project" value="UniProtKB-KW"/>
</dbReference>
<dbReference type="GO" id="GO:0008652">
    <property type="term" value="P:amino acid biosynthetic process"/>
    <property type="evidence" value="ECO:0007669"/>
    <property type="project" value="UniProtKB-KW"/>
</dbReference>
<dbReference type="GO" id="GO:0009423">
    <property type="term" value="P:chorismate biosynthetic process"/>
    <property type="evidence" value="ECO:0007669"/>
    <property type="project" value="UniProtKB-UniPathway"/>
</dbReference>
<dbReference type="CDD" id="cd07304">
    <property type="entry name" value="Chorismate_synthase"/>
    <property type="match status" value="1"/>
</dbReference>
<dbReference type="GO" id="GO:0010181">
    <property type="term" value="F:FMN binding"/>
    <property type="evidence" value="ECO:0007669"/>
    <property type="project" value="TreeGrafter"/>
</dbReference>
<dbReference type="EC" id="4.2.3.5" evidence="3 7"/>
<accession>A0A0G4EJI8</accession>
<evidence type="ECO:0000256" key="3">
    <source>
        <dbReference type="ARBA" id="ARBA00013036"/>
    </source>
</evidence>
<evidence type="ECO:0000313" key="9">
    <source>
        <dbReference type="Proteomes" id="UP000041254"/>
    </source>
</evidence>